<dbReference type="EMBL" id="JAHBCL010000013">
    <property type="protein sequence ID" value="MBS7526793.1"/>
    <property type="molecule type" value="Genomic_DNA"/>
</dbReference>
<name>A0ABS5PNN9_9FIRM</name>
<reference evidence="1 2" key="1">
    <citation type="submission" date="2021-05" db="EMBL/GenBank/DDBJ databases">
        <title>Fusibacter ferrireducens sp. nov., an anaerobic, sulfur- and Fe-reducing bacterium isolated from the mangrove sediment.</title>
        <authorList>
            <person name="Qiu D."/>
        </authorList>
    </citation>
    <scope>NUCLEOTIDE SEQUENCE [LARGE SCALE GENOMIC DNA]</scope>
    <source>
        <strain evidence="1 2">DSM 12116</strain>
    </source>
</reference>
<keyword evidence="2" id="KW-1185">Reference proteome</keyword>
<protein>
    <submittedName>
        <fullName evidence="1">Uncharacterized protein</fullName>
    </submittedName>
</protein>
<evidence type="ECO:0000313" key="1">
    <source>
        <dbReference type="EMBL" id="MBS7526793.1"/>
    </source>
</evidence>
<dbReference type="Proteomes" id="UP000746471">
    <property type="component" value="Unassembled WGS sequence"/>
</dbReference>
<dbReference type="SUPFAM" id="SSF82171">
    <property type="entry name" value="DPP6 N-terminal domain-like"/>
    <property type="match status" value="1"/>
</dbReference>
<accession>A0ABS5PNN9</accession>
<sequence>MKIIIKKKTPKWHKPAKIIAVLLLLVFAYWQLKPNVEVTPQEVVITPFIPEEVERDGAIIDVNDIQTINGQFRFVDDQTFIFKGTHAKKGEALYEVDLQNLTLRGDVDGDEPITTTELTIQNQSPENVTLLYYNDLYSMYYIADDALRGLYKIDSEGNVYQISKRMAVSENDQPYTIVSDNGTKLVYFETGTNRIVTYDFITNKKKIIQRSLTLDQLNHLQDYIVISPLGGYVLFEDDEKLIYVYGADSAKAYVDGFMGINPTFSENDGYLYYFYEGAMSGDFAGRQFGIVDLSNGNIQYDTAEDDEQYHISITTIPDSDAVLYINGIVDDMTFIIDSIEVYDPSTKEKVTAVSMAGTHIKINSPVIVRDHLMLLSTPEGDTLFYHLEDQNLTTLTGLQPFDTSMAVQQYYLPYEKGFIIAYGNAVYRYDHLGTMKLMDFEGTLSKIVLSPDYMTIAAYIEGNKIVFSDKISEVY</sequence>
<gene>
    <name evidence="1" type="ORF">KHM83_08895</name>
</gene>
<dbReference type="RefSeq" id="WP_213236652.1">
    <property type="nucleotide sequence ID" value="NZ_JAHBCL010000013.1"/>
</dbReference>
<proteinExistence type="predicted"/>
<comment type="caution">
    <text evidence="1">The sequence shown here is derived from an EMBL/GenBank/DDBJ whole genome shotgun (WGS) entry which is preliminary data.</text>
</comment>
<evidence type="ECO:0000313" key="2">
    <source>
        <dbReference type="Proteomes" id="UP000746471"/>
    </source>
</evidence>
<organism evidence="1 2">
    <name type="scientific">Fusibacter paucivorans</name>
    <dbReference type="NCBI Taxonomy" id="76009"/>
    <lineage>
        <taxon>Bacteria</taxon>
        <taxon>Bacillati</taxon>
        <taxon>Bacillota</taxon>
        <taxon>Clostridia</taxon>
        <taxon>Eubacteriales</taxon>
        <taxon>Eubacteriales Family XII. Incertae Sedis</taxon>
        <taxon>Fusibacter</taxon>
    </lineage>
</organism>